<keyword evidence="7 8" id="KW-0460">Magnesium</keyword>
<feature type="site" description="Important for substrate binding and specificity" evidence="8">
    <location>
        <position position="124"/>
    </location>
</feature>
<dbReference type="GO" id="GO:0008408">
    <property type="term" value="F:3'-5' exonuclease activity"/>
    <property type="evidence" value="ECO:0007669"/>
    <property type="project" value="TreeGrafter"/>
</dbReference>
<dbReference type="Pfam" id="PF00929">
    <property type="entry name" value="RNase_T"/>
    <property type="match status" value="1"/>
</dbReference>
<keyword evidence="4 8" id="KW-0479">Metal-binding</keyword>
<feature type="domain" description="Exonuclease" evidence="9">
    <location>
        <begin position="18"/>
        <end position="203"/>
    </location>
</feature>
<evidence type="ECO:0000256" key="1">
    <source>
        <dbReference type="ARBA" id="ARBA00011738"/>
    </source>
</evidence>
<evidence type="ECO:0000256" key="5">
    <source>
        <dbReference type="ARBA" id="ARBA00022801"/>
    </source>
</evidence>
<dbReference type="HAMAP" id="MF_00157">
    <property type="entry name" value="RNase_T"/>
    <property type="match status" value="1"/>
</dbReference>
<reference evidence="11" key="1">
    <citation type="submission" date="2015-05" db="EMBL/GenBank/DDBJ databases">
        <authorList>
            <person name="Manzano-Marin A."/>
        </authorList>
    </citation>
    <scope>NUCLEOTIDE SEQUENCE [LARGE SCALE GENOMIC DNA]</scope>
    <source>
        <strain evidence="11">officinalis</strain>
    </source>
</reference>
<dbReference type="GO" id="GO:0000287">
    <property type="term" value="F:magnesium ion binding"/>
    <property type="evidence" value="ECO:0007669"/>
    <property type="project" value="UniProtKB-UniRule"/>
</dbReference>
<dbReference type="NCBIfam" id="TIGR01298">
    <property type="entry name" value="RNaseT"/>
    <property type="match status" value="1"/>
</dbReference>
<evidence type="ECO:0000256" key="2">
    <source>
        <dbReference type="ARBA" id="ARBA00022694"/>
    </source>
</evidence>
<evidence type="ECO:0000256" key="4">
    <source>
        <dbReference type="ARBA" id="ARBA00022723"/>
    </source>
</evidence>
<dbReference type="SUPFAM" id="SSF53098">
    <property type="entry name" value="Ribonuclease H-like"/>
    <property type="match status" value="1"/>
</dbReference>
<evidence type="ECO:0000259" key="9">
    <source>
        <dbReference type="SMART" id="SM00479"/>
    </source>
</evidence>
<accession>A0A0M6W6R4</accession>
<dbReference type="GO" id="GO:0016896">
    <property type="term" value="F:RNA exonuclease activity, producing 5'-phosphomonoesters"/>
    <property type="evidence" value="ECO:0007669"/>
    <property type="project" value="UniProtKB-UniRule"/>
</dbReference>
<feature type="binding site" evidence="8">
    <location>
        <position position="181"/>
    </location>
    <ligand>
        <name>Mg(2+)</name>
        <dbReference type="ChEBI" id="CHEBI:18420"/>
        <label>2</label>
        <note>catalytic</note>
    </ligand>
</feature>
<comment type="cofactor">
    <cofactor evidence="8">
        <name>Mg(2+)</name>
        <dbReference type="ChEBI" id="CHEBI:18420"/>
    </cofactor>
    <text evidence="8">Binds two Mg(2+) per subunit. The active form of the enzyme binds two Mg(2+) ions in its active site. The first Mg(2+) forms only one salt bridge with the protein.</text>
</comment>
<feature type="binding site" evidence="8">
    <location>
        <position position="23"/>
    </location>
    <ligand>
        <name>Mg(2+)</name>
        <dbReference type="ChEBI" id="CHEBI:18420"/>
        <label>1</label>
        <note>catalytic</note>
    </ligand>
</feature>
<keyword evidence="2 8" id="KW-0819">tRNA processing</keyword>
<comment type="subunit">
    <text evidence="1 8">Homodimer.</text>
</comment>
<organism evidence="10 11">
    <name type="scientific">Candidatus Providencia siddallii</name>
    <dbReference type="NCBI Taxonomy" id="1715285"/>
    <lineage>
        <taxon>Bacteria</taxon>
        <taxon>Pseudomonadati</taxon>
        <taxon>Pseudomonadota</taxon>
        <taxon>Gammaproteobacteria</taxon>
        <taxon>Enterobacterales</taxon>
        <taxon>Morganellaceae</taxon>
        <taxon>Providencia</taxon>
    </lineage>
</organism>
<dbReference type="EC" id="3.1.13.-" evidence="8"/>
<dbReference type="Gene3D" id="3.30.420.10">
    <property type="entry name" value="Ribonuclease H-like superfamily/Ribonuclease H"/>
    <property type="match status" value="1"/>
</dbReference>
<evidence type="ECO:0000256" key="3">
    <source>
        <dbReference type="ARBA" id="ARBA00022722"/>
    </source>
</evidence>
<comment type="function">
    <text evidence="8">Trims short 3' overhangs of a variety of RNA species, leaving a one or two nucleotide 3' overhang. Responsible for the end-turnover of tRNA: specifically removes the terminal AMP residue from uncharged tRNA (tRNA-C-C-A). Also appears to be involved in tRNA biosynthesis.</text>
</comment>
<evidence type="ECO:0000256" key="8">
    <source>
        <dbReference type="HAMAP-Rule" id="MF_00157"/>
    </source>
</evidence>
<feature type="active site" description="Proton donor/acceptor" evidence="8">
    <location>
        <position position="181"/>
    </location>
</feature>
<dbReference type="GO" id="GO:0045004">
    <property type="term" value="P:DNA replication proofreading"/>
    <property type="evidence" value="ECO:0007669"/>
    <property type="project" value="TreeGrafter"/>
</dbReference>
<dbReference type="FunFam" id="3.30.420.10:FF:000009">
    <property type="entry name" value="Ribonuclease T"/>
    <property type="match status" value="1"/>
</dbReference>
<feature type="site" description="Important for substrate binding and specificity" evidence="8">
    <location>
        <position position="29"/>
    </location>
</feature>
<evidence type="ECO:0000313" key="10">
    <source>
        <dbReference type="EMBL" id="CRK85440.1"/>
    </source>
</evidence>
<feature type="binding site" evidence="8">
    <location>
        <position position="23"/>
    </location>
    <ligand>
        <name>Mg(2+)</name>
        <dbReference type="ChEBI" id="CHEBI:18420"/>
        <label>2</label>
        <note>catalytic</note>
    </ligand>
</feature>
<feature type="binding site" evidence="8">
    <location>
        <position position="186"/>
    </location>
    <ligand>
        <name>Mg(2+)</name>
        <dbReference type="ChEBI" id="CHEBI:18420"/>
        <label>2</label>
        <note>catalytic</note>
    </ligand>
</feature>
<evidence type="ECO:0000256" key="7">
    <source>
        <dbReference type="ARBA" id="ARBA00022842"/>
    </source>
</evidence>
<evidence type="ECO:0000313" key="11">
    <source>
        <dbReference type="Proteomes" id="UP000242301"/>
    </source>
</evidence>
<keyword evidence="11" id="KW-1185">Reference proteome</keyword>
<dbReference type="InterPro" id="IPR012337">
    <property type="entry name" value="RNaseH-like_sf"/>
</dbReference>
<keyword evidence="3 8" id="KW-0540">Nuclease</keyword>
<dbReference type="InterPro" id="IPR005987">
    <property type="entry name" value="RNase_T"/>
</dbReference>
<dbReference type="InterPro" id="IPR013520">
    <property type="entry name" value="Ribonucl_H"/>
</dbReference>
<dbReference type="InterPro" id="IPR036397">
    <property type="entry name" value="RNaseH_sf"/>
</dbReference>
<gene>
    <name evidence="8 10" type="primary">rnt</name>
    <name evidence="10" type="ORF">SOFFGTOCOR_0666</name>
</gene>
<feature type="site" description="Important for substrate binding and specificity" evidence="8">
    <location>
        <position position="146"/>
    </location>
</feature>
<feature type="site" description="Important for substrate binding and specificity" evidence="8">
    <location>
        <position position="77"/>
    </location>
</feature>
<evidence type="ECO:0000256" key="6">
    <source>
        <dbReference type="ARBA" id="ARBA00022839"/>
    </source>
</evidence>
<dbReference type="PANTHER" id="PTHR30231:SF2">
    <property type="entry name" value="RIBONUCLEASE T"/>
    <property type="match status" value="1"/>
</dbReference>
<dbReference type="STRING" id="1715285.SOFFGTOCOR_0666"/>
<proteinExistence type="inferred from homology"/>
<protein>
    <recommendedName>
        <fullName evidence="8">Ribonuclease T</fullName>
        <ecNumber evidence="8">3.1.13.-</ecNumber>
    </recommendedName>
    <alternativeName>
        <fullName evidence="8">Exoribonuclease T</fullName>
        <shortName evidence="8">RNase T</shortName>
    </alternativeName>
</protein>
<dbReference type="SMART" id="SM00479">
    <property type="entry name" value="EXOIII"/>
    <property type="match status" value="1"/>
</dbReference>
<keyword evidence="5 8" id="KW-0378">Hydrolase</keyword>
<dbReference type="AlphaFoldDB" id="A0A0M6W6R4"/>
<dbReference type="GO" id="GO:0005829">
    <property type="term" value="C:cytosol"/>
    <property type="evidence" value="ECO:0007669"/>
    <property type="project" value="TreeGrafter"/>
</dbReference>
<comment type="similarity">
    <text evidence="8">Belongs to the RNase T family.</text>
</comment>
<dbReference type="GO" id="GO:0008033">
    <property type="term" value="P:tRNA processing"/>
    <property type="evidence" value="ECO:0007669"/>
    <property type="project" value="UniProtKB-KW"/>
</dbReference>
<feature type="binding site" evidence="8">
    <location>
        <position position="25"/>
    </location>
    <ligand>
        <name>Mg(2+)</name>
        <dbReference type="ChEBI" id="CHEBI:18420"/>
        <label>2</label>
        <note>catalytic</note>
    </ligand>
</feature>
<dbReference type="EMBL" id="CVRF01000004">
    <property type="protein sequence ID" value="CRK85440.1"/>
    <property type="molecule type" value="Genomic_DNA"/>
</dbReference>
<dbReference type="Proteomes" id="UP000242301">
    <property type="component" value="Unassembled WGS sequence"/>
</dbReference>
<name>A0A0M6W6R4_9GAMM</name>
<sequence>MSKKNNINTLVNRFRGYYPVVIDVETGGFNSKTDGLLEIAAITLKMDSDGWLSIDDTLHFHIEPFFGANLEPSALAFTGINPLNPLRGAISEYDALCSIFNIVRRGMKNTECNRAIMVAHNANFDHGFVMNAISRSGLKRNPFHLFATFDTAALSGLAFGQTILAKACMAAGIPFNGKQAHGALYDTNRTALLFCEIVNRWKKLGGWPICIQEKENFSNINTGFIN</sequence>
<keyword evidence="6 8" id="KW-0269">Exonuclease</keyword>
<dbReference type="GO" id="GO:0003676">
    <property type="term" value="F:nucleic acid binding"/>
    <property type="evidence" value="ECO:0007669"/>
    <property type="project" value="InterPro"/>
</dbReference>
<dbReference type="PANTHER" id="PTHR30231">
    <property type="entry name" value="DNA POLYMERASE III SUBUNIT EPSILON"/>
    <property type="match status" value="1"/>
</dbReference>